<protein>
    <submittedName>
        <fullName evidence="1">Uncharacterized protein</fullName>
    </submittedName>
</protein>
<evidence type="ECO:0000313" key="2">
    <source>
        <dbReference type="Proteomes" id="UP000028045"/>
    </source>
</evidence>
<dbReference type="Proteomes" id="UP000028045">
    <property type="component" value="Unassembled WGS sequence"/>
</dbReference>
<accession>A0A084B4E3</accession>
<proteinExistence type="predicted"/>
<reference evidence="1 2" key="1">
    <citation type="journal article" date="2014" name="BMC Genomics">
        <title>Comparative genome sequencing reveals chemotype-specific gene clusters in the toxigenic black mold Stachybotrys.</title>
        <authorList>
            <person name="Semeiks J."/>
            <person name="Borek D."/>
            <person name="Otwinowski Z."/>
            <person name="Grishin N.V."/>
        </authorList>
    </citation>
    <scope>NUCLEOTIDE SEQUENCE [LARGE SCALE GENOMIC DNA]</scope>
    <source>
        <strain evidence="2">CBS 109288 / IBT 7711</strain>
    </source>
</reference>
<dbReference type="EMBL" id="KL648095">
    <property type="protein sequence ID" value="KEY72422.1"/>
    <property type="molecule type" value="Genomic_DNA"/>
</dbReference>
<dbReference type="HOGENOM" id="CLU_1661948_0_0_1"/>
<evidence type="ECO:0000313" key="1">
    <source>
        <dbReference type="EMBL" id="KEY72422.1"/>
    </source>
</evidence>
<name>A0A084B4E3_STACB</name>
<sequence>MARSSSTVAAPKVGNHVQDCCWASVCLWPITGVITDDDARLGHMSNGTDVFIGTSCSVPLAAAEKAEAAGFGVRQKYAKLQHAKALNLVVELLQGFTGLEPPELDPDPIERLTDVPSAGKAAKMDRFCVLNIQLHEGARVKAKPITEIAILFNVFTCSW</sequence>
<keyword evidence="2" id="KW-1185">Reference proteome</keyword>
<dbReference type="AlphaFoldDB" id="A0A084B4E3"/>
<organism evidence="1 2">
    <name type="scientific">Stachybotrys chartarum (strain CBS 109288 / IBT 7711)</name>
    <name type="common">Toxic black mold</name>
    <name type="synonym">Stilbospora chartarum</name>
    <dbReference type="NCBI Taxonomy" id="1280523"/>
    <lineage>
        <taxon>Eukaryota</taxon>
        <taxon>Fungi</taxon>
        <taxon>Dikarya</taxon>
        <taxon>Ascomycota</taxon>
        <taxon>Pezizomycotina</taxon>
        <taxon>Sordariomycetes</taxon>
        <taxon>Hypocreomycetidae</taxon>
        <taxon>Hypocreales</taxon>
        <taxon>Stachybotryaceae</taxon>
        <taxon>Stachybotrys</taxon>
    </lineage>
</organism>
<gene>
    <name evidence="1" type="ORF">S7711_10419</name>
</gene>